<dbReference type="Proteomes" id="UP000198379">
    <property type="component" value="Unassembled WGS sequence"/>
</dbReference>
<dbReference type="Gene3D" id="3.30.565.10">
    <property type="entry name" value="Histidine kinase-like ATPase, C-terminal domain"/>
    <property type="match status" value="1"/>
</dbReference>
<dbReference type="SUPFAM" id="SSF55874">
    <property type="entry name" value="ATPase domain of HSP90 chaperone/DNA topoisomerase II/histidine kinase"/>
    <property type="match status" value="1"/>
</dbReference>
<keyword evidence="6" id="KW-0808">Transferase</keyword>
<evidence type="ECO:0000256" key="4">
    <source>
        <dbReference type="ARBA" id="ARBA00023186"/>
    </source>
</evidence>
<evidence type="ECO:0000313" key="6">
    <source>
        <dbReference type="EMBL" id="SNR38849.1"/>
    </source>
</evidence>
<protein>
    <submittedName>
        <fullName evidence="6">Histidine kinase-, DNA gyrase B-, and HSP90-like ATPase</fullName>
    </submittedName>
</protein>
<keyword evidence="7" id="KW-1185">Reference proteome</keyword>
<dbReference type="AlphaFoldDB" id="A0A238VZF9"/>
<dbReference type="GO" id="GO:0016887">
    <property type="term" value="F:ATP hydrolysis activity"/>
    <property type="evidence" value="ECO:0007669"/>
    <property type="project" value="InterPro"/>
</dbReference>
<keyword evidence="3" id="KW-0067">ATP-binding</keyword>
<dbReference type="EMBL" id="FZNY01000001">
    <property type="protein sequence ID" value="SNR38849.1"/>
    <property type="molecule type" value="Genomic_DNA"/>
</dbReference>
<name>A0A238VZF9_9FLAO</name>
<sequence>MMFIFMNIIKYSHYFMGTPTKTIDLYKQTKIWKHFIKVTKKSPEKQTLVEELVDDAIGILDKISETFPTYTLHNGQHQLNILNLFEKLLGKRMKDVHALEAAILILSAFYHDIGMVFSKEEKEDLKNETYFNDFLAQNNRAKLNIEEDNGISDATAEWYCRWSHAKRVWKYLEPLDAKLEWEGTPLREALANVCLSHNETTDWIKEDTLDHNFWGCADLKFCAILLRLADVLDFDDTRTPAYLFQFLGLDNPTTRGEEISQQEWQKHIASRGFSFDAWNEDHNYTITYKANPTSPAIEQDIRNFLSYIERELHQCGSVLNFCSDRWKNFKLPNTIDKKNIKSKGYTFGDFKFSLDQEQVLSLLMGESLYDDKFVCIRELLQNAIDTSRHRKFYEQNNGNPDFEPQAIDIDTWYDNEGYRWIRIDDYGMGMTHEQISKYFLKVGNSYYNSDEFKVEKLRYKKANTDFTPVSRFGIGILSCFIVADIVEINTRSIQTDNKKKYPIRLSLKGLHNYYVLQTNKDLPSSIPNRDGLQKGYRKKTGTSLALRIQPNNDLPSFNLSTILDKTLFNPFVKINLIGKGEKGRYLQSINLNNLPILEYQMPSTDIKEIKEFLSRNSHINIKKLNPEIRVTPISLSRTFDHPNIKGLLYFITLTPNIEFEEGSNEYNKDLLSLKYSQNLKNALNLEVDNLKYNHSRDIVLSDLTDKIELFNKSTHFKHLFHTIILSHNGILVPNKDSSRIQLLDIRHTNLIILGHVELSDILRPNLSIARNKMTSIPWKLWSHLNFTIRKNIPSEYPHLKKANFLNAFITPKIKWNYTDLNDDEYFSNKKKWPSEKIFSNSYYPKKGDNYYSLIDILDQNFHFNWIFTRKGSTRLLLQKKLIELYSIYRITLCKKLIKGGKVILQKKASIKRGKNPSVLNKPNYPPLMFCEYINFDGLMPEKLNEQIFNSNHLFSKWLMNCYNYLDSHYQNHLYILLNNTDLAVINTTLEKLRSHLPDQYKPDPNLHLTEDDFKVDYDKIPFKDEEIGDEEK</sequence>
<dbReference type="PRINTS" id="PR00775">
    <property type="entry name" value="HEATSHOCK90"/>
</dbReference>
<accession>A0A238VZF9</accession>
<evidence type="ECO:0000259" key="5">
    <source>
        <dbReference type="Pfam" id="PF24391"/>
    </source>
</evidence>
<dbReference type="InterPro" id="IPR036890">
    <property type="entry name" value="HATPase_C_sf"/>
</dbReference>
<evidence type="ECO:0000256" key="2">
    <source>
        <dbReference type="ARBA" id="ARBA00022741"/>
    </source>
</evidence>
<dbReference type="PANTHER" id="PTHR11528">
    <property type="entry name" value="HEAT SHOCK PROTEIN 90 FAMILY MEMBER"/>
    <property type="match status" value="1"/>
</dbReference>
<proteinExistence type="inferred from homology"/>
<comment type="similarity">
    <text evidence="1">Belongs to the heat shock protein 90 family.</text>
</comment>
<gene>
    <name evidence="6" type="ORF">SAMN06265376_101468</name>
</gene>
<keyword evidence="2" id="KW-0547">Nucleotide-binding</keyword>
<dbReference type="InterPro" id="IPR001404">
    <property type="entry name" value="Hsp90_fam"/>
</dbReference>
<evidence type="ECO:0000256" key="3">
    <source>
        <dbReference type="ARBA" id="ARBA00022840"/>
    </source>
</evidence>
<dbReference type="Pfam" id="PF24391">
    <property type="entry name" value="HD-CE"/>
    <property type="match status" value="1"/>
</dbReference>
<dbReference type="GO" id="GO:0005524">
    <property type="term" value="F:ATP binding"/>
    <property type="evidence" value="ECO:0007669"/>
    <property type="project" value="UniProtKB-KW"/>
</dbReference>
<evidence type="ECO:0000313" key="7">
    <source>
        <dbReference type="Proteomes" id="UP000198379"/>
    </source>
</evidence>
<evidence type="ECO:0000256" key="1">
    <source>
        <dbReference type="ARBA" id="ARBA00008239"/>
    </source>
</evidence>
<feature type="domain" description="HD-CE" evidence="5">
    <location>
        <begin position="67"/>
        <end position="314"/>
    </location>
</feature>
<dbReference type="InterPro" id="IPR020575">
    <property type="entry name" value="Hsp90_N"/>
</dbReference>
<dbReference type="InterPro" id="IPR056471">
    <property type="entry name" value="HD-CE"/>
</dbReference>
<reference evidence="6 7" key="1">
    <citation type="submission" date="2017-06" db="EMBL/GenBank/DDBJ databases">
        <authorList>
            <person name="Kim H.J."/>
            <person name="Triplett B.A."/>
        </authorList>
    </citation>
    <scope>NUCLEOTIDE SEQUENCE [LARGE SCALE GENOMIC DNA]</scope>
    <source>
        <strain evidence="6 7">DSM 25597</strain>
    </source>
</reference>
<dbReference type="SUPFAM" id="SSF109604">
    <property type="entry name" value="HD-domain/PDEase-like"/>
    <property type="match status" value="1"/>
</dbReference>
<keyword evidence="4" id="KW-0143">Chaperone</keyword>
<dbReference type="GO" id="GO:0051082">
    <property type="term" value="F:unfolded protein binding"/>
    <property type="evidence" value="ECO:0007669"/>
    <property type="project" value="InterPro"/>
</dbReference>
<keyword evidence="6" id="KW-0418">Kinase</keyword>
<dbReference type="OrthoDB" id="9802640at2"/>
<dbReference type="GO" id="GO:0016301">
    <property type="term" value="F:kinase activity"/>
    <property type="evidence" value="ECO:0007669"/>
    <property type="project" value="UniProtKB-KW"/>
</dbReference>
<dbReference type="GO" id="GO:0140662">
    <property type="term" value="F:ATP-dependent protein folding chaperone"/>
    <property type="evidence" value="ECO:0007669"/>
    <property type="project" value="InterPro"/>
</dbReference>
<organism evidence="6 7">
    <name type="scientific">Dokdonia pacifica</name>
    <dbReference type="NCBI Taxonomy" id="1627892"/>
    <lineage>
        <taxon>Bacteria</taxon>
        <taxon>Pseudomonadati</taxon>
        <taxon>Bacteroidota</taxon>
        <taxon>Flavobacteriia</taxon>
        <taxon>Flavobacteriales</taxon>
        <taxon>Flavobacteriaceae</taxon>
        <taxon>Dokdonia</taxon>
    </lineage>
</organism>